<gene>
    <name evidence="2" type="ORF">L914_05562</name>
    <name evidence="1" type="ORF">L916_05553</name>
</gene>
<reference evidence="1 3" key="1">
    <citation type="submission" date="2013-11" db="EMBL/GenBank/DDBJ databases">
        <title>The Genome Sequence of Phytophthora parasitica CJ05E6.</title>
        <authorList>
            <consortium name="The Broad Institute Genomics Platform"/>
            <person name="Russ C."/>
            <person name="Tyler B."/>
            <person name="Panabieres F."/>
            <person name="Shan W."/>
            <person name="Tripathy S."/>
            <person name="Grunwald N."/>
            <person name="Machado M."/>
            <person name="Johnson C.S."/>
            <person name="Arredondo F."/>
            <person name="Hong C."/>
            <person name="Coffey M."/>
            <person name="Young S.K."/>
            <person name="Zeng Q."/>
            <person name="Gargeya S."/>
            <person name="Fitzgerald M."/>
            <person name="Abouelleil A."/>
            <person name="Alvarado L."/>
            <person name="Chapman S.B."/>
            <person name="Gainer-Dewar J."/>
            <person name="Goldberg J."/>
            <person name="Griggs A."/>
            <person name="Gujja S."/>
            <person name="Hansen M."/>
            <person name="Howarth C."/>
            <person name="Imamovic A."/>
            <person name="Ireland A."/>
            <person name="Larimer J."/>
            <person name="McCowan C."/>
            <person name="Murphy C."/>
            <person name="Pearson M."/>
            <person name="Poon T.W."/>
            <person name="Priest M."/>
            <person name="Roberts A."/>
            <person name="Saif S."/>
            <person name="Shea T."/>
            <person name="Sykes S."/>
            <person name="Wortman J."/>
            <person name="Nusbaum C."/>
            <person name="Birren B."/>
        </authorList>
    </citation>
    <scope>NUCLEOTIDE SEQUENCE [LARGE SCALE GENOMIC DNA]</scope>
    <source>
        <strain evidence="1 3">CJ05E6</strain>
    </source>
</reference>
<feature type="non-terminal residue" evidence="1">
    <location>
        <position position="35"/>
    </location>
</feature>
<sequence>MATTDSIEATEQLQDIKVLMGSIKKEKTRRDAKLA</sequence>
<accession>W2JC95</accession>
<evidence type="ECO:0000313" key="2">
    <source>
        <dbReference type="EMBL" id="ETM50399.1"/>
    </source>
</evidence>
<organism evidence="1 3">
    <name type="scientific">Phytophthora nicotianae</name>
    <name type="common">Potato buckeye rot agent</name>
    <name type="synonym">Phytophthora parasitica</name>
    <dbReference type="NCBI Taxonomy" id="4792"/>
    <lineage>
        <taxon>Eukaryota</taxon>
        <taxon>Sar</taxon>
        <taxon>Stramenopiles</taxon>
        <taxon>Oomycota</taxon>
        <taxon>Peronosporomycetes</taxon>
        <taxon>Peronosporales</taxon>
        <taxon>Peronosporaceae</taxon>
        <taxon>Phytophthora</taxon>
    </lineage>
</organism>
<evidence type="ECO:0000313" key="1">
    <source>
        <dbReference type="EMBL" id="ETL44076.1"/>
    </source>
</evidence>
<dbReference type="Proteomes" id="UP000054532">
    <property type="component" value="Unassembled WGS sequence"/>
</dbReference>
<protein>
    <submittedName>
        <fullName evidence="1">Uncharacterized protein</fullName>
    </submittedName>
</protein>
<evidence type="ECO:0000313" key="3">
    <source>
        <dbReference type="Proteomes" id="UP000053864"/>
    </source>
</evidence>
<dbReference type="Proteomes" id="UP000053864">
    <property type="component" value="Unassembled WGS sequence"/>
</dbReference>
<proteinExistence type="predicted"/>
<reference evidence="2" key="2">
    <citation type="submission" date="2013-11" db="EMBL/GenBank/DDBJ databases">
        <title>The Genome Sequence of Phytophthora parasitica IAC_01/95.</title>
        <authorList>
            <consortium name="The Broad Institute Genomics Platform"/>
            <person name="Russ C."/>
            <person name="Tyler B."/>
            <person name="Panabieres F."/>
            <person name="Shan W."/>
            <person name="Tripathy S."/>
            <person name="Grunwald N."/>
            <person name="Machado M."/>
            <person name="Johnson C.S."/>
            <person name="Arredondo F."/>
            <person name="Hong C."/>
            <person name="Coffey M."/>
            <person name="Young S.K."/>
            <person name="Zeng Q."/>
            <person name="Gargeya S."/>
            <person name="Fitzgerald M."/>
            <person name="Abouelleil A."/>
            <person name="Alvarado L."/>
            <person name="Chapman S.B."/>
            <person name="Gainer-Dewar J."/>
            <person name="Goldberg J."/>
            <person name="Griggs A."/>
            <person name="Gujja S."/>
            <person name="Hansen M."/>
            <person name="Howarth C."/>
            <person name="Imamovic A."/>
            <person name="Ireland A."/>
            <person name="Larimer J."/>
            <person name="McCowan C."/>
            <person name="Murphy C."/>
            <person name="Pearson M."/>
            <person name="Poon T.W."/>
            <person name="Priest M."/>
            <person name="Roberts A."/>
            <person name="Saif S."/>
            <person name="Shea T."/>
            <person name="Sykes S."/>
            <person name="Wortman J."/>
            <person name="Nusbaum C."/>
            <person name="Birren B."/>
        </authorList>
    </citation>
    <scope>NUCLEOTIDE SEQUENCE [LARGE SCALE GENOMIC DNA]</scope>
    <source>
        <strain evidence="2">IAC_01/95</strain>
    </source>
</reference>
<dbReference type="EMBL" id="KI672022">
    <property type="protein sequence ID" value="ETL44076.1"/>
    <property type="molecule type" value="Genomic_DNA"/>
</dbReference>
<name>W2JC95_PHYNI</name>
<dbReference type="AlphaFoldDB" id="W2JC95"/>
<dbReference type="EMBL" id="KI691997">
    <property type="protein sequence ID" value="ETM50399.1"/>
    <property type="molecule type" value="Genomic_DNA"/>
</dbReference>